<proteinExistence type="predicted"/>
<comment type="caution">
    <text evidence="1">The sequence shown here is derived from an EMBL/GenBank/DDBJ whole genome shotgun (WGS) entry which is preliminary data.</text>
</comment>
<dbReference type="InParanoid" id="A0A2P6N6H0"/>
<reference evidence="1 2" key="1">
    <citation type="journal article" date="2018" name="Genome Biol. Evol.">
        <title>Multiple Roots of Fruiting Body Formation in Amoebozoa.</title>
        <authorList>
            <person name="Hillmann F."/>
            <person name="Forbes G."/>
            <person name="Novohradska S."/>
            <person name="Ferling I."/>
            <person name="Riege K."/>
            <person name="Groth M."/>
            <person name="Westermann M."/>
            <person name="Marz M."/>
            <person name="Spaller T."/>
            <person name="Winckler T."/>
            <person name="Schaap P."/>
            <person name="Glockner G."/>
        </authorList>
    </citation>
    <scope>NUCLEOTIDE SEQUENCE [LARGE SCALE GENOMIC DNA]</scope>
    <source>
        <strain evidence="1 2">Jena</strain>
    </source>
</reference>
<dbReference type="AlphaFoldDB" id="A0A2P6N6H0"/>
<sequence length="338" mass="38277">MRRMIRRDLYRAATRSRPYIETVIDKPNGMSATRNDPFFLSSKAGLLEMGCDHDLLRSVTGGGHLESLRWINQVFGPGQIPKESWFRATGDAAAEGRIQILEFLLHREGGRLMVAKNLKHAAANGQIHVIEWSTQQGFEKEIPGIGQAAINGGQLDLLNWLKARGCDVRSTIRKSRNTIKLPRAVGDESTVQLMEDFVRLGAEHKQFSLAQMIRQGYKESITYLLRAKVPWTVGDSVKCLARHGPSFYQWARETFQVTPIDRNTPRAMAQAEWDGRVDSILYLYNEVGLTPCPDRLFLPKGDDSVKRSIETLRAGGYPIDEMKEAELYLRFRTIPCDQ</sequence>
<dbReference type="InterPro" id="IPR052050">
    <property type="entry name" value="SecEffector_AnkRepeat"/>
</dbReference>
<accession>A0A2P6N6H0</accession>
<evidence type="ECO:0000313" key="2">
    <source>
        <dbReference type="Proteomes" id="UP000241769"/>
    </source>
</evidence>
<name>A0A2P6N6H0_9EUKA</name>
<dbReference type="PANTHER" id="PTHR46586">
    <property type="entry name" value="ANKYRIN REPEAT-CONTAINING PROTEIN"/>
    <property type="match status" value="1"/>
</dbReference>
<protein>
    <submittedName>
        <fullName evidence="1">Uncharacterized protein</fullName>
    </submittedName>
</protein>
<organism evidence="1 2">
    <name type="scientific">Planoprotostelium fungivorum</name>
    <dbReference type="NCBI Taxonomy" id="1890364"/>
    <lineage>
        <taxon>Eukaryota</taxon>
        <taxon>Amoebozoa</taxon>
        <taxon>Evosea</taxon>
        <taxon>Variosea</taxon>
        <taxon>Cavosteliida</taxon>
        <taxon>Cavosteliaceae</taxon>
        <taxon>Planoprotostelium</taxon>
    </lineage>
</organism>
<dbReference type="EMBL" id="MDYQ01000180">
    <property type="protein sequence ID" value="PRP79540.1"/>
    <property type="molecule type" value="Genomic_DNA"/>
</dbReference>
<dbReference type="Proteomes" id="UP000241769">
    <property type="component" value="Unassembled WGS sequence"/>
</dbReference>
<keyword evidence="2" id="KW-1185">Reference proteome</keyword>
<evidence type="ECO:0000313" key="1">
    <source>
        <dbReference type="EMBL" id="PRP79540.1"/>
    </source>
</evidence>
<gene>
    <name evidence="1" type="ORF">PROFUN_12773</name>
</gene>
<dbReference type="OrthoDB" id="88476at2759"/>
<dbReference type="PANTHER" id="PTHR46586:SF3">
    <property type="entry name" value="ANKYRIN REPEAT-CONTAINING PROTEIN"/>
    <property type="match status" value="1"/>
</dbReference>